<feature type="domain" description="Vps41 beta-propeller" evidence="5">
    <location>
        <begin position="65"/>
        <end position="411"/>
    </location>
</feature>
<dbReference type="Pfam" id="PF23411">
    <property type="entry name" value="Beta-prop_Vps41"/>
    <property type="match status" value="1"/>
</dbReference>
<evidence type="ECO:0000256" key="3">
    <source>
        <dbReference type="PROSITE-ProRule" id="PRU01006"/>
    </source>
</evidence>
<name>A0A1X7VUG2_AMPQE</name>
<dbReference type="PROSITE" id="PS50236">
    <property type="entry name" value="CHCR"/>
    <property type="match status" value="1"/>
</dbReference>
<dbReference type="Pfam" id="PF23556">
    <property type="entry name" value="TPR_Vps41"/>
    <property type="match status" value="1"/>
</dbReference>
<dbReference type="STRING" id="400682.A0A1X7VUG2"/>
<dbReference type="OrthoDB" id="244107at2759"/>
<protein>
    <recommendedName>
        <fullName evidence="5">Vps41 beta-propeller domain-containing protein</fullName>
    </recommendedName>
</protein>
<dbReference type="InterPro" id="IPR036322">
    <property type="entry name" value="WD40_repeat_dom_sf"/>
</dbReference>
<dbReference type="GO" id="GO:0005770">
    <property type="term" value="C:late endosome"/>
    <property type="evidence" value="ECO:0007669"/>
    <property type="project" value="TreeGrafter"/>
</dbReference>
<feature type="region of interest" description="Disordered" evidence="4">
    <location>
        <begin position="1"/>
        <end position="38"/>
    </location>
</feature>
<dbReference type="InterPro" id="IPR001680">
    <property type="entry name" value="WD40_rpt"/>
</dbReference>
<dbReference type="Gene3D" id="1.25.40.10">
    <property type="entry name" value="Tetratricopeptide repeat domain"/>
    <property type="match status" value="1"/>
</dbReference>
<dbReference type="InterPro" id="IPR011990">
    <property type="entry name" value="TPR-like_helical_dom_sf"/>
</dbReference>
<evidence type="ECO:0000259" key="5">
    <source>
        <dbReference type="Pfam" id="PF23411"/>
    </source>
</evidence>
<keyword evidence="2" id="KW-0653">Protein transport</keyword>
<organism evidence="6">
    <name type="scientific">Amphimedon queenslandica</name>
    <name type="common">Sponge</name>
    <dbReference type="NCBI Taxonomy" id="400682"/>
    <lineage>
        <taxon>Eukaryota</taxon>
        <taxon>Metazoa</taxon>
        <taxon>Porifera</taxon>
        <taxon>Demospongiae</taxon>
        <taxon>Heteroscleromorpha</taxon>
        <taxon>Haplosclerida</taxon>
        <taxon>Niphatidae</taxon>
        <taxon>Amphimedon</taxon>
    </lineage>
</organism>
<dbReference type="Proteomes" id="UP000007879">
    <property type="component" value="Unassembled WGS sequence"/>
</dbReference>
<keyword evidence="7" id="KW-1185">Reference proteome</keyword>
<dbReference type="GO" id="GO:0030897">
    <property type="term" value="C:HOPS complex"/>
    <property type="evidence" value="ECO:0007669"/>
    <property type="project" value="TreeGrafter"/>
</dbReference>
<dbReference type="Gene3D" id="2.130.10.10">
    <property type="entry name" value="YVTN repeat-like/Quinoprotein amine dehydrogenase"/>
    <property type="match status" value="1"/>
</dbReference>
<dbReference type="EnsemblMetazoa" id="XM_003382676.3">
    <property type="protein sequence ID" value="XP_003382724.1"/>
    <property type="gene ID" value="LOC100638922"/>
</dbReference>
<evidence type="ECO:0000313" key="6">
    <source>
        <dbReference type="EnsemblMetazoa" id="Aqu2.1.43742_001"/>
    </source>
</evidence>
<dbReference type="GO" id="GO:0034058">
    <property type="term" value="P:endosomal vesicle fusion"/>
    <property type="evidence" value="ECO:0007669"/>
    <property type="project" value="TreeGrafter"/>
</dbReference>
<dbReference type="GO" id="GO:0009267">
    <property type="term" value="P:cellular response to starvation"/>
    <property type="evidence" value="ECO:0007669"/>
    <property type="project" value="TreeGrafter"/>
</dbReference>
<dbReference type="InterPro" id="IPR045111">
    <property type="entry name" value="Vps41/Vps8"/>
</dbReference>
<dbReference type="KEGG" id="aqu:100638922"/>
<reference evidence="6" key="2">
    <citation type="submission" date="2017-05" db="UniProtKB">
        <authorList>
            <consortium name="EnsemblMetazoa"/>
        </authorList>
    </citation>
    <scope>IDENTIFICATION</scope>
</reference>
<dbReference type="AlphaFoldDB" id="A0A1X7VUG2"/>
<dbReference type="FunCoup" id="A0A1X7VUG2">
    <property type="interactions" value="359"/>
</dbReference>
<dbReference type="InterPro" id="IPR057780">
    <property type="entry name" value="Beta-prop_Vps41"/>
</dbReference>
<evidence type="ECO:0000256" key="2">
    <source>
        <dbReference type="ARBA" id="ARBA00022927"/>
    </source>
</evidence>
<sequence>MEADEVSSYEEEEGSTSGEEAEDGEEEEEDDDEDEEPLLKYSRFAKDVVNSLSQMPSNTTEGEPKNVIVCMAVHPKFIALGTYDGTVKLLDHTGTVLADREYRLHIAQINHISVDQEGDFMACCSNDGKVSIVGLFTAKYNNSVQFERAVKSVAIHPHFGKSTNRMFAIGIDKVLLVEERRWPLIGYKNTEIHSGYGIVEVIKWRDNYMAWANEKTVFAYNVATKSLITCIRFDEESPISLPCSLCWVKNGLLLVGRGHIVKVAEVREVTENVVLMDGYASGVEAQPAKKKELMKISAQNMFPNFLVCGVVPIMNRDKSWNMVVLGYDAHINQEEAIHKGTVPPPHLIVRPPAMYLPDSEEFETVEEIACDTLMPRGYTYCRCTEYHLECVMTGDEDRFYVLTPIDIILAQKLDANDHVEWLIKRNRFEEAMKYAENPSNARLLNTGKLQEVGIAYIYHLLEHKKFEDAARKCSGVLGLNVQRWEDIIWQFIAKGVLHKILPYIPKSKPKLSPTIYEMVLNQFLIHDPEELYKIIQDWPPNLYDSNVIMNAVSDRLAKQPNDINILKVKAKLFEDRGDSESALDIYLRLGDVEVFDLIANKNLHNSLLDNLEYLLQLGEEPLTKTVELLVEFRHDDVIPPQKVVSKLEGFRTEKRWEYFLHRYLDLLFDRDPKAGSEYHERQVQLYADYNRKKLLPFLRACNDIPLKKALDVCTNRSLYEAMVFLLDRMGNPKEALRLIVSKLHDVDQAILFVREKDDEELWDTLIQLSRDLPDFITGLLQNAGTHIDPTKLIKEIPSQLKIANLGLSLVKLLNDYQLQVNLREGCKKILVKDSHDLMEKLHILHNRATSFDMGATCFNCSREFSVDDATTLMMFFCGHMYHQNCVSHKNDMDICHLCYRSSNKNLRQPLHP</sequence>
<dbReference type="EnsemblMetazoa" id="Aqu2.1.43742_001">
    <property type="protein sequence ID" value="Aqu2.1.43742_001"/>
    <property type="gene ID" value="Aqu2.1.43742"/>
</dbReference>
<keyword evidence="1" id="KW-0813">Transport</keyword>
<accession>A0A1X7VUG2</accession>
<evidence type="ECO:0000256" key="1">
    <source>
        <dbReference type="ARBA" id="ARBA00022448"/>
    </source>
</evidence>
<dbReference type="InterPro" id="IPR015943">
    <property type="entry name" value="WD40/YVTN_repeat-like_dom_sf"/>
</dbReference>
<dbReference type="SMART" id="SM00320">
    <property type="entry name" value="WD40"/>
    <property type="match status" value="2"/>
</dbReference>
<gene>
    <name evidence="6" type="primary">100638922</name>
</gene>
<dbReference type="PANTHER" id="PTHR12616:SF1">
    <property type="entry name" value="VACUOLAR PROTEIN SORTING-ASSOCIATED PROTEIN 41 HOMOLOG"/>
    <property type="match status" value="1"/>
</dbReference>
<dbReference type="GO" id="GO:0006623">
    <property type="term" value="P:protein targeting to vacuole"/>
    <property type="evidence" value="ECO:0007669"/>
    <property type="project" value="InterPro"/>
</dbReference>
<evidence type="ECO:0000256" key="4">
    <source>
        <dbReference type="SAM" id="MobiDB-lite"/>
    </source>
</evidence>
<feature type="repeat" description="CHCR" evidence="3">
    <location>
        <begin position="631"/>
        <end position="778"/>
    </location>
</feature>
<dbReference type="SMART" id="SM00299">
    <property type="entry name" value="CLH"/>
    <property type="match status" value="1"/>
</dbReference>
<feature type="compositionally biased region" description="Acidic residues" evidence="4">
    <location>
        <begin position="1"/>
        <end position="36"/>
    </location>
</feature>
<dbReference type="PANTHER" id="PTHR12616">
    <property type="entry name" value="VACUOLAR PROTEIN SORTING VPS41"/>
    <property type="match status" value="1"/>
</dbReference>
<proteinExistence type="predicted"/>
<dbReference type="eggNOG" id="KOG2066">
    <property type="taxonomic scope" value="Eukaryota"/>
</dbReference>
<dbReference type="GO" id="GO:0016236">
    <property type="term" value="P:macroautophagy"/>
    <property type="evidence" value="ECO:0007669"/>
    <property type="project" value="TreeGrafter"/>
</dbReference>
<dbReference type="InParanoid" id="A0A1X7VUG2"/>
<dbReference type="SUPFAM" id="SSF50978">
    <property type="entry name" value="WD40 repeat-like"/>
    <property type="match status" value="1"/>
</dbReference>
<reference evidence="7" key="1">
    <citation type="journal article" date="2010" name="Nature">
        <title>The Amphimedon queenslandica genome and the evolution of animal complexity.</title>
        <authorList>
            <person name="Srivastava M."/>
            <person name="Simakov O."/>
            <person name="Chapman J."/>
            <person name="Fahey B."/>
            <person name="Gauthier M.E."/>
            <person name="Mitros T."/>
            <person name="Richards G.S."/>
            <person name="Conaco C."/>
            <person name="Dacre M."/>
            <person name="Hellsten U."/>
            <person name="Larroux C."/>
            <person name="Putnam N.H."/>
            <person name="Stanke M."/>
            <person name="Adamska M."/>
            <person name="Darling A."/>
            <person name="Degnan S.M."/>
            <person name="Oakley T.H."/>
            <person name="Plachetzki D.C."/>
            <person name="Zhai Y."/>
            <person name="Adamski M."/>
            <person name="Calcino A."/>
            <person name="Cummins S.F."/>
            <person name="Goodstein D.M."/>
            <person name="Harris C."/>
            <person name="Jackson D.J."/>
            <person name="Leys S.P."/>
            <person name="Shu S."/>
            <person name="Woodcroft B.J."/>
            <person name="Vervoort M."/>
            <person name="Kosik K.S."/>
            <person name="Manning G."/>
            <person name="Degnan B.M."/>
            <person name="Rokhsar D.S."/>
        </authorList>
    </citation>
    <scope>NUCLEOTIDE SEQUENCE [LARGE SCALE GENOMIC DNA]</scope>
</reference>
<evidence type="ECO:0000313" key="7">
    <source>
        <dbReference type="Proteomes" id="UP000007879"/>
    </source>
</evidence>
<dbReference type="InterPro" id="IPR000547">
    <property type="entry name" value="Clathrin_H-chain/VPS_repeat"/>
</dbReference>